<evidence type="ECO:0000313" key="2">
    <source>
        <dbReference type="EMBL" id="KAG1785297.1"/>
    </source>
</evidence>
<proteinExistence type="predicted"/>
<accession>A0A9P7DAS1</accession>
<comment type="caution">
    <text evidence="2">The sequence shown here is derived from an EMBL/GenBank/DDBJ whole genome shotgun (WGS) entry which is preliminary data.</text>
</comment>
<reference evidence="2" key="1">
    <citation type="journal article" date="2020" name="New Phytol.">
        <title>Comparative genomics reveals dynamic genome evolution in host specialist ectomycorrhizal fungi.</title>
        <authorList>
            <person name="Lofgren L.A."/>
            <person name="Nguyen N.H."/>
            <person name="Vilgalys R."/>
            <person name="Ruytinx J."/>
            <person name="Liao H.L."/>
            <person name="Branco S."/>
            <person name="Kuo A."/>
            <person name="LaButti K."/>
            <person name="Lipzen A."/>
            <person name="Andreopoulos W."/>
            <person name="Pangilinan J."/>
            <person name="Riley R."/>
            <person name="Hundley H."/>
            <person name="Na H."/>
            <person name="Barry K."/>
            <person name="Grigoriev I.V."/>
            <person name="Stajich J.E."/>
            <person name="Kennedy P.G."/>
        </authorList>
    </citation>
    <scope>NUCLEOTIDE SEQUENCE</scope>
    <source>
        <strain evidence="2">S12</strain>
    </source>
</reference>
<dbReference type="AlphaFoldDB" id="A0A9P7DAS1"/>
<gene>
    <name evidence="2" type="ORF">HD556DRAFT_1250047</name>
    <name evidence="1" type="ORF">HD556DRAFT_1251458</name>
</gene>
<protein>
    <submittedName>
        <fullName evidence="2">Uncharacterized protein</fullName>
    </submittedName>
</protein>
<organism evidence="2 3">
    <name type="scientific">Suillus plorans</name>
    <dbReference type="NCBI Taxonomy" id="116603"/>
    <lineage>
        <taxon>Eukaryota</taxon>
        <taxon>Fungi</taxon>
        <taxon>Dikarya</taxon>
        <taxon>Basidiomycota</taxon>
        <taxon>Agaricomycotina</taxon>
        <taxon>Agaricomycetes</taxon>
        <taxon>Agaricomycetidae</taxon>
        <taxon>Boletales</taxon>
        <taxon>Suillineae</taxon>
        <taxon>Suillaceae</taxon>
        <taxon>Suillus</taxon>
    </lineage>
</organism>
<evidence type="ECO:0000313" key="1">
    <source>
        <dbReference type="EMBL" id="KAG1784352.1"/>
    </source>
</evidence>
<sequence length="148" mass="16683">MQLKPRLPEGVYLLDKKPTRLAARLVIHNNFSNRTALRRRCFIQISALSTFDGRIEAYHGFNGEPEKRLPHPWKAAGAQITQSRHGEVVTINNNIGLFRYNSNLLTRNDWRASLVPAAAVIPAPIAYIKVVAVKKLVSVQSRPIARIH</sequence>
<dbReference type="Proteomes" id="UP000719766">
    <property type="component" value="Unassembled WGS sequence"/>
</dbReference>
<name>A0A9P7DAS1_9AGAM</name>
<dbReference type="EMBL" id="JABBWE010000158">
    <property type="protein sequence ID" value="KAG1784352.1"/>
    <property type="molecule type" value="Genomic_DNA"/>
</dbReference>
<keyword evidence="3" id="KW-1185">Reference proteome</keyword>
<dbReference type="EMBL" id="JABBWE010000113">
    <property type="protein sequence ID" value="KAG1785297.1"/>
    <property type="molecule type" value="Genomic_DNA"/>
</dbReference>
<evidence type="ECO:0000313" key="3">
    <source>
        <dbReference type="Proteomes" id="UP000719766"/>
    </source>
</evidence>